<proteinExistence type="predicted"/>
<protein>
    <submittedName>
        <fullName evidence="2">Uncharacterized protein</fullName>
    </submittedName>
</protein>
<accession>A0A914S553</accession>
<dbReference type="WBParaSite" id="PEQ_0001392501-mRNA-1">
    <property type="protein sequence ID" value="PEQ_0001392501-mRNA-1"/>
    <property type="gene ID" value="PEQ_0001392501"/>
</dbReference>
<dbReference type="GO" id="GO:0005737">
    <property type="term" value="C:cytoplasm"/>
    <property type="evidence" value="ECO:0007669"/>
    <property type="project" value="TreeGrafter"/>
</dbReference>
<dbReference type="InterPro" id="IPR019332">
    <property type="entry name" value="OSCP1"/>
</dbReference>
<name>A0A914S553_PAREQ</name>
<sequence length="103" mass="12205">MIKRIRTDEQVMGNNFSMDKLYDLMTMAFKYQLQLCTGPDQLLLISLNHLDNVRKVLPDDENMHSMIDTAHNMVSFLCESFKLHYLLLLRVETHHHLSEQRTQ</sequence>
<dbReference type="AlphaFoldDB" id="A0A914S553"/>
<keyword evidence="1" id="KW-1185">Reference proteome</keyword>
<evidence type="ECO:0000313" key="2">
    <source>
        <dbReference type="WBParaSite" id="PEQ_0001392501-mRNA-1"/>
    </source>
</evidence>
<reference evidence="2" key="1">
    <citation type="submission" date="2022-11" db="UniProtKB">
        <authorList>
            <consortium name="WormBaseParasite"/>
        </authorList>
    </citation>
    <scope>IDENTIFICATION</scope>
</reference>
<organism evidence="1 2">
    <name type="scientific">Parascaris equorum</name>
    <name type="common">Equine roundworm</name>
    <dbReference type="NCBI Taxonomy" id="6256"/>
    <lineage>
        <taxon>Eukaryota</taxon>
        <taxon>Metazoa</taxon>
        <taxon>Ecdysozoa</taxon>
        <taxon>Nematoda</taxon>
        <taxon>Chromadorea</taxon>
        <taxon>Rhabditida</taxon>
        <taxon>Spirurina</taxon>
        <taxon>Ascaridomorpha</taxon>
        <taxon>Ascaridoidea</taxon>
        <taxon>Ascarididae</taxon>
        <taxon>Parascaris</taxon>
    </lineage>
</organism>
<dbReference type="Pfam" id="PF10188">
    <property type="entry name" value="Oscp1"/>
    <property type="match status" value="1"/>
</dbReference>
<dbReference type="Proteomes" id="UP000887564">
    <property type="component" value="Unplaced"/>
</dbReference>
<dbReference type="GO" id="GO:0005886">
    <property type="term" value="C:plasma membrane"/>
    <property type="evidence" value="ECO:0007669"/>
    <property type="project" value="TreeGrafter"/>
</dbReference>
<dbReference type="PANTHER" id="PTHR21439:SF0">
    <property type="entry name" value="PROTEIN OSCP1"/>
    <property type="match status" value="1"/>
</dbReference>
<evidence type="ECO:0000313" key="1">
    <source>
        <dbReference type="Proteomes" id="UP000887564"/>
    </source>
</evidence>
<dbReference type="PANTHER" id="PTHR21439">
    <property type="entry name" value="OXIDORED-NITRO DOMAIN-CONTAINING PROTEIN"/>
    <property type="match status" value="1"/>
</dbReference>